<dbReference type="GO" id="GO:0043235">
    <property type="term" value="C:receptor complex"/>
    <property type="evidence" value="ECO:0007669"/>
    <property type="project" value="TreeGrafter"/>
</dbReference>
<dbReference type="Pfam" id="PF07714">
    <property type="entry name" value="PK_Tyr_Ser-Thr"/>
    <property type="match status" value="1"/>
</dbReference>
<feature type="binding site" evidence="5">
    <location>
        <position position="194"/>
    </location>
    <ligand>
        <name>Mg(2+)</name>
        <dbReference type="ChEBI" id="CHEBI:18420"/>
    </ligand>
</feature>
<dbReference type="PROSITE" id="PS00109">
    <property type="entry name" value="PROTEIN_KINASE_TYR"/>
    <property type="match status" value="1"/>
</dbReference>
<proteinExistence type="evidence at transcript level"/>
<feature type="active site" description="Proton acceptor" evidence="3">
    <location>
        <position position="176"/>
    </location>
</feature>
<gene>
    <name evidence="9" type="primary">MoPTK-z</name>
</gene>
<dbReference type="SMART" id="SM00219">
    <property type="entry name" value="TyrKc"/>
    <property type="match status" value="1"/>
</dbReference>
<feature type="non-terminal residue" evidence="9">
    <location>
        <position position="1"/>
    </location>
</feature>
<dbReference type="PIRSF" id="PIRSF000615">
    <property type="entry name" value="TyrPK_CSF1-R"/>
    <property type="match status" value="1"/>
</dbReference>
<accession>B3XVX0</accession>
<dbReference type="PROSITE" id="PS00107">
    <property type="entry name" value="PROTEIN_KINASE_ATP"/>
    <property type="match status" value="1"/>
</dbReference>
<feature type="binding site" evidence="5">
    <location>
        <position position="181"/>
    </location>
    <ligand>
        <name>Mg(2+)</name>
        <dbReference type="ChEBI" id="CHEBI:18420"/>
    </ligand>
</feature>
<keyword evidence="5" id="KW-0479">Metal-binding</keyword>
<evidence type="ECO:0000256" key="3">
    <source>
        <dbReference type="PIRSR" id="PIRSR000615-1"/>
    </source>
</evidence>
<evidence type="ECO:0000256" key="5">
    <source>
        <dbReference type="PIRSR" id="PIRSR000615-3"/>
    </source>
</evidence>
<dbReference type="EMBL" id="AB098183">
    <property type="protein sequence ID" value="BAG55505.1"/>
    <property type="molecule type" value="mRNA"/>
</dbReference>
<dbReference type="FunFam" id="1.10.510.10:FF:000216">
    <property type="entry name" value="Tyrosine-protein kinase SYK"/>
    <property type="match status" value="1"/>
</dbReference>
<keyword evidence="5" id="KW-0460">Magnesium</keyword>
<dbReference type="PROSITE" id="PS50011">
    <property type="entry name" value="PROTEIN_KINASE_DOM"/>
    <property type="match status" value="1"/>
</dbReference>
<dbReference type="InterPro" id="IPR011009">
    <property type="entry name" value="Kinase-like_dom_sf"/>
</dbReference>
<dbReference type="InterPro" id="IPR001245">
    <property type="entry name" value="Ser-Thr/Tyr_kinase_cat_dom"/>
</dbReference>
<dbReference type="GO" id="GO:0043066">
    <property type="term" value="P:negative regulation of apoptotic process"/>
    <property type="evidence" value="ECO:0007669"/>
    <property type="project" value="TreeGrafter"/>
</dbReference>
<name>B3XVX0_9EUKA</name>
<feature type="region of interest" description="Disordered" evidence="7">
    <location>
        <begin position="1"/>
        <end position="31"/>
    </location>
</feature>
<evidence type="ECO:0000256" key="6">
    <source>
        <dbReference type="PROSITE-ProRule" id="PRU10141"/>
    </source>
</evidence>
<evidence type="ECO:0000256" key="2">
    <source>
        <dbReference type="ARBA" id="ARBA00051243"/>
    </source>
</evidence>
<keyword evidence="4 6" id="KW-0067">ATP-binding</keyword>
<dbReference type="InterPro" id="IPR020635">
    <property type="entry name" value="Tyr_kinase_cat_dom"/>
</dbReference>
<evidence type="ECO:0000313" key="9">
    <source>
        <dbReference type="EMBL" id="BAG55505.1"/>
    </source>
</evidence>
<evidence type="ECO:0000259" key="8">
    <source>
        <dbReference type="PROSITE" id="PS50011"/>
    </source>
</evidence>
<dbReference type="InterPro" id="IPR050122">
    <property type="entry name" value="RTK"/>
</dbReference>
<evidence type="ECO:0000256" key="7">
    <source>
        <dbReference type="SAM" id="MobiDB-lite"/>
    </source>
</evidence>
<organism evidence="9">
    <name type="scientific">Monosiga ovata</name>
    <dbReference type="NCBI Taxonomy" id="81526"/>
    <lineage>
        <taxon>Eukaryota</taxon>
        <taxon>Choanoflagellata</taxon>
        <taxon>Craspedida</taxon>
        <taxon>Salpingoecidae</taxon>
        <taxon>Monosiga</taxon>
    </lineage>
</organism>
<dbReference type="AlphaFoldDB" id="B3XVX0"/>
<keyword evidence="9" id="KW-0808">Transferase</keyword>
<feature type="domain" description="Protein kinase" evidence="8">
    <location>
        <begin position="53"/>
        <end position="311"/>
    </location>
</feature>
<dbReference type="Gene3D" id="1.10.510.10">
    <property type="entry name" value="Transferase(Phosphotransferase) domain 1"/>
    <property type="match status" value="1"/>
</dbReference>
<dbReference type="SUPFAM" id="SSF56112">
    <property type="entry name" value="Protein kinase-like (PK-like)"/>
    <property type="match status" value="1"/>
</dbReference>
<dbReference type="GO" id="GO:0009925">
    <property type="term" value="C:basal plasma membrane"/>
    <property type="evidence" value="ECO:0007669"/>
    <property type="project" value="TreeGrafter"/>
</dbReference>
<dbReference type="GO" id="GO:0046872">
    <property type="term" value="F:metal ion binding"/>
    <property type="evidence" value="ECO:0007669"/>
    <property type="project" value="UniProtKB-KW"/>
</dbReference>
<comment type="subcellular location">
    <subcellularLocation>
        <location evidence="1">Membrane</location>
        <topology evidence="1">Single-pass membrane protein</topology>
    </subcellularLocation>
</comment>
<dbReference type="InterPro" id="IPR000719">
    <property type="entry name" value="Prot_kinase_dom"/>
</dbReference>
<keyword evidence="9" id="KW-0418">Kinase</keyword>
<comment type="catalytic activity">
    <reaction evidence="2">
        <text>L-tyrosyl-[protein] + ATP = O-phospho-L-tyrosyl-[protein] + ADP + H(+)</text>
        <dbReference type="Rhea" id="RHEA:10596"/>
        <dbReference type="Rhea" id="RHEA-COMP:10136"/>
        <dbReference type="Rhea" id="RHEA-COMP:20101"/>
        <dbReference type="ChEBI" id="CHEBI:15378"/>
        <dbReference type="ChEBI" id="CHEBI:30616"/>
        <dbReference type="ChEBI" id="CHEBI:46858"/>
        <dbReference type="ChEBI" id="CHEBI:61978"/>
        <dbReference type="ChEBI" id="CHEBI:456216"/>
        <dbReference type="EC" id="2.7.10.1"/>
    </reaction>
</comment>
<dbReference type="GO" id="GO:0007169">
    <property type="term" value="P:cell surface receptor protein tyrosine kinase signaling pathway"/>
    <property type="evidence" value="ECO:0007669"/>
    <property type="project" value="TreeGrafter"/>
</dbReference>
<dbReference type="Gene3D" id="3.30.200.20">
    <property type="entry name" value="Phosphorylase Kinase, domain 1"/>
    <property type="match status" value="1"/>
</dbReference>
<feature type="binding site" evidence="6">
    <location>
        <position position="85"/>
    </location>
    <ligand>
        <name>ATP</name>
        <dbReference type="ChEBI" id="CHEBI:30616"/>
    </ligand>
</feature>
<evidence type="ECO:0000256" key="4">
    <source>
        <dbReference type="PIRSR" id="PIRSR000615-2"/>
    </source>
</evidence>
<dbReference type="PANTHER" id="PTHR24416">
    <property type="entry name" value="TYROSINE-PROTEIN KINASE RECEPTOR"/>
    <property type="match status" value="1"/>
</dbReference>
<dbReference type="PRINTS" id="PR00109">
    <property type="entry name" value="TYRKINASE"/>
</dbReference>
<reference evidence="9" key="1">
    <citation type="journal article" date="2008" name="FEBS Lett.">
        <title>Ancient divergence of animal protein tyrosine kinase genes demonstrated by a gene family tree including choanoflagellate genes.</title>
        <authorList>
            <person name="Suga H."/>
            <person name="Sasaki G."/>
            <person name="Kuma K."/>
            <person name="Nishiyori H."/>
            <person name="Hirose N."/>
            <person name="Su Z.H."/>
            <person name="Iwabe N."/>
            <person name="Miyata T."/>
        </authorList>
    </citation>
    <scope>NUCLEOTIDE SEQUENCE</scope>
</reference>
<protein>
    <submittedName>
        <fullName evidence="9">Protein tyrosine kinase HTK16</fullName>
    </submittedName>
</protein>
<dbReference type="PANTHER" id="PTHR24416:SF566">
    <property type="entry name" value="EPIDERMAL GROWTH FACTOR RECEPTOR"/>
    <property type="match status" value="1"/>
</dbReference>
<dbReference type="GO" id="GO:0005524">
    <property type="term" value="F:ATP binding"/>
    <property type="evidence" value="ECO:0007669"/>
    <property type="project" value="UniProtKB-UniRule"/>
</dbReference>
<keyword evidence="4 6" id="KW-0547">Nucleotide-binding</keyword>
<sequence length="313" mass="35084">AAQRPSGTLGRLDSMARPRNSSGSQALPDLDYNHMAPDKARAEMPLMIHLEDLVLGKELGSGEFGAVVKGVWHRPGSTPIEVAVKTLREEAVGRSDEFLREANLMLKLKNTHVVNLLGVCLSQPLMIVQELVALGALVDYLPKNRGSLRNEDLILFAQQINVGMMFLEEQRFVHRDLAARNILVATPGLVKISDFGLSRCIGSEDNYYKASAGGKWPIKWYAPESVYFGKFTSKSDVWSYGVTLWEIWTFGELPYDELTGREVLELIDQGQRLSQPPGCPPRVYDIMRLCWTYDADQRPSFAALQDRTKMLRA</sequence>
<dbReference type="InterPro" id="IPR017441">
    <property type="entry name" value="Protein_kinase_ATP_BS"/>
</dbReference>
<dbReference type="InterPro" id="IPR008266">
    <property type="entry name" value="Tyr_kinase_AS"/>
</dbReference>
<feature type="binding site" evidence="4">
    <location>
        <position position="180"/>
    </location>
    <ligand>
        <name>ATP</name>
        <dbReference type="ChEBI" id="CHEBI:30616"/>
    </ligand>
</feature>
<dbReference type="GO" id="GO:0004714">
    <property type="term" value="F:transmembrane receptor protein tyrosine kinase activity"/>
    <property type="evidence" value="ECO:0007669"/>
    <property type="project" value="UniProtKB-EC"/>
</dbReference>
<evidence type="ECO:0000256" key="1">
    <source>
        <dbReference type="ARBA" id="ARBA00004167"/>
    </source>
</evidence>
<dbReference type="GO" id="GO:0008284">
    <property type="term" value="P:positive regulation of cell population proliferation"/>
    <property type="evidence" value="ECO:0007669"/>
    <property type="project" value="TreeGrafter"/>
</dbReference>